<dbReference type="Pfam" id="PF01990">
    <property type="entry name" value="ATP-synt_F"/>
    <property type="match status" value="1"/>
</dbReference>
<dbReference type="AlphaFoldDB" id="A0AA35XDQ3"/>
<keyword evidence="2" id="KW-0813">Transport</keyword>
<evidence type="ECO:0000313" key="5">
    <source>
        <dbReference type="EMBL" id="CAI8053679.1"/>
    </source>
</evidence>
<evidence type="ECO:0000256" key="1">
    <source>
        <dbReference type="ARBA" id="ARBA00010148"/>
    </source>
</evidence>
<protein>
    <submittedName>
        <fullName evidence="5">V-type proton ATPase subunit F</fullName>
    </submittedName>
</protein>
<evidence type="ECO:0000256" key="2">
    <source>
        <dbReference type="ARBA" id="ARBA00022448"/>
    </source>
</evidence>
<dbReference type="PANTHER" id="PTHR13861">
    <property type="entry name" value="VACUOLAR ATP SYNTHASE SUBUNIT F"/>
    <property type="match status" value="1"/>
</dbReference>
<keyword evidence="6" id="KW-1185">Reference proteome</keyword>
<dbReference type="PANTHER" id="PTHR13861:SF2">
    <property type="entry name" value="V-TYPE PROTON ATPASE SUBUNIT F"/>
    <property type="match status" value="1"/>
</dbReference>
<comment type="caution">
    <text evidence="5">The sequence shown here is derived from an EMBL/GenBank/DDBJ whole genome shotgun (WGS) entry which is preliminary data.</text>
</comment>
<dbReference type="Gene3D" id="3.40.50.10580">
    <property type="entry name" value="ATPase, V1 complex, subunit F"/>
    <property type="match status" value="1"/>
</dbReference>
<evidence type="ECO:0000313" key="6">
    <source>
        <dbReference type="Proteomes" id="UP001174909"/>
    </source>
</evidence>
<keyword evidence="4" id="KW-0406">Ion transport</keyword>
<dbReference type="FunFam" id="3.40.50.10580:FF:000001">
    <property type="entry name" value="V-type proton ATPase subunit F"/>
    <property type="match status" value="1"/>
</dbReference>
<accession>A0AA35XDQ3</accession>
<proteinExistence type="inferred from homology"/>
<dbReference type="GO" id="GO:0046961">
    <property type="term" value="F:proton-transporting ATPase activity, rotational mechanism"/>
    <property type="evidence" value="ECO:0007669"/>
    <property type="project" value="InterPro"/>
</dbReference>
<dbReference type="SUPFAM" id="SSF159468">
    <property type="entry name" value="AtpF-like"/>
    <property type="match status" value="1"/>
</dbReference>
<dbReference type="InterPro" id="IPR036906">
    <property type="entry name" value="ATPase_V1_fsu_sf"/>
</dbReference>
<dbReference type="GO" id="GO:0033180">
    <property type="term" value="C:proton-transporting V-type ATPase, V1 domain"/>
    <property type="evidence" value="ECO:0007669"/>
    <property type="project" value="InterPro"/>
</dbReference>
<dbReference type="InterPro" id="IPR005772">
    <property type="entry name" value="ATPase_V1-cplx_fsu_euk"/>
</dbReference>
<reference evidence="5" key="1">
    <citation type="submission" date="2023-03" db="EMBL/GenBank/DDBJ databases">
        <authorList>
            <person name="Steffen K."/>
            <person name="Cardenas P."/>
        </authorList>
    </citation>
    <scope>NUCLEOTIDE SEQUENCE</scope>
</reference>
<dbReference type="InterPro" id="IPR008218">
    <property type="entry name" value="ATPase_V1-cplx_f_g_su"/>
</dbReference>
<evidence type="ECO:0000256" key="4">
    <source>
        <dbReference type="ARBA" id="ARBA00023065"/>
    </source>
</evidence>
<name>A0AA35XDQ3_GEOBA</name>
<dbReference type="EMBL" id="CASHTH010004114">
    <property type="protein sequence ID" value="CAI8053679.1"/>
    <property type="molecule type" value="Genomic_DNA"/>
</dbReference>
<organism evidence="5 6">
    <name type="scientific">Geodia barretti</name>
    <name type="common">Barrett's horny sponge</name>
    <dbReference type="NCBI Taxonomy" id="519541"/>
    <lineage>
        <taxon>Eukaryota</taxon>
        <taxon>Metazoa</taxon>
        <taxon>Porifera</taxon>
        <taxon>Demospongiae</taxon>
        <taxon>Heteroscleromorpha</taxon>
        <taxon>Tetractinellida</taxon>
        <taxon>Astrophorina</taxon>
        <taxon>Geodiidae</taxon>
        <taxon>Geodia</taxon>
    </lineage>
</organism>
<dbReference type="Proteomes" id="UP001174909">
    <property type="component" value="Unassembled WGS sequence"/>
</dbReference>
<dbReference type="NCBIfam" id="TIGR01101">
    <property type="entry name" value="V_ATP_synt_F"/>
    <property type="match status" value="1"/>
</dbReference>
<sequence>MADFKGGKLLAVIGDEDTCTGFLLGGVGEMDAKRQPNFLVVRKETAVSDIEESFKAFLTRTDIAIILINQNIAEMIRHLVDAHDKPTPAILEIPSKDHPYDPSKDGILRRARVSKKFFYLQQTPPQFISQMSSYELSSHRECSTQKISVRHQVEVTRRHSVSRVFLEKKH</sequence>
<keyword evidence="3" id="KW-0375">Hydrogen ion transport</keyword>
<comment type="similarity">
    <text evidence="1">Belongs to the V-ATPase F subunit family.</text>
</comment>
<evidence type="ECO:0000256" key="3">
    <source>
        <dbReference type="ARBA" id="ARBA00022781"/>
    </source>
</evidence>
<gene>
    <name evidence="5" type="ORF">GBAR_LOCUS29337</name>
</gene>